<keyword evidence="2" id="KW-0472">Membrane</keyword>
<protein>
    <recommendedName>
        <fullName evidence="3">LytR/CpsA/Psr regulator C-terminal domain-containing protein</fullName>
    </recommendedName>
</protein>
<name>A0A1F8C1F3_9BACT</name>
<organism evidence="4 5">
    <name type="scientific">Candidatus Woesebacteria bacterium RIFCSPLOWO2_01_FULL_44_14</name>
    <dbReference type="NCBI Taxonomy" id="1802525"/>
    <lineage>
        <taxon>Bacteria</taxon>
        <taxon>Candidatus Woeseibacteriota</taxon>
    </lineage>
</organism>
<dbReference type="InterPro" id="IPR027381">
    <property type="entry name" value="LytR/CpsA/Psr_C"/>
</dbReference>
<evidence type="ECO:0000259" key="3">
    <source>
        <dbReference type="Pfam" id="PF13399"/>
    </source>
</evidence>
<comment type="caution">
    <text evidence="4">The sequence shown here is derived from an EMBL/GenBank/DDBJ whole genome shotgun (WGS) entry which is preliminary data.</text>
</comment>
<keyword evidence="2" id="KW-0812">Transmembrane</keyword>
<dbReference type="Pfam" id="PF13399">
    <property type="entry name" value="LytR_C"/>
    <property type="match status" value="1"/>
</dbReference>
<feature type="compositionally biased region" description="Pro residues" evidence="1">
    <location>
        <begin position="102"/>
        <end position="114"/>
    </location>
</feature>
<feature type="compositionally biased region" description="Basic and acidic residues" evidence="1">
    <location>
        <begin position="27"/>
        <end position="53"/>
    </location>
</feature>
<feature type="transmembrane region" description="Helical" evidence="2">
    <location>
        <begin position="64"/>
        <end position="87"/>
    </location>
</feature>
<dbReference type="AlphaFoldDB" id="A0A1F8C1F3"/>
<evidence type="ECO:0000256" key="2">
    <source>
        <dbReference type="SAM" id="Phobius"/>
    </source>
</evidence>
<dbReference type="Proteomes" id="UP000178429">
    <property type="component" value="Unassembled WGS sequence"/>
</dbReference>
<proteinExistence type="predicted"/>
<sequence length="213" mass="22920">MPEKDKEEEKESPEKTPVETQDEEVVEESRPKAVVEEVKETEPLQEEQLKPEEVEPKASGNFKVVFITALITAIIVASLAGGIYVYLSGVGKLPEVSGETPKPVPTVTPTPTATPEPELDLSVYKVQVLNGSGTAGAAGAAEELLVNTGFVVEDTRNAKTFDFTDTVIQAKENVPEAVVDEAQTALEDDYTIEIGDELPETSDYDLVITVGSK</sequence>
<dbReference type="STRING" id="1802525.A2975_03330"/>
<reference evidence="4 5" key="1">
    <citation type="journal article" date="2016" name="Nat. Commun.">
        <title>Thousands of microbial genomes shed light on interconnected biogeochemical processes in an aquifer system.</title>
        <authorList>
            <person name="Anantharaman K."/>
            <person name="Brown C.T."/>
            <person name="Hug L.A."/>
            <person name="Sharon I."/>
            <person name="Castelle C.J."/>
            <person name="Probst A.J."/>
            <person name="Thomas B.C."/>
            <person name="Singh A."/>
            <person name="Wilkins M.J."/>
            <person name="Karaoz U."/>
            <person name="Brodie E.L."/>
            <person name="Williams K.H."/>
            <person name="Hubbard S.S."/>
            <person name="Banfield J.F."/>
        </authorList>
    </citation>
    <scope>NUCLEOTIDE SEQUENCE [LARGE SCALE GENOMIC DNA]</scope>
</reference>
<gene>
    <name evidence="4" type="ORF">A2975_03330</name>
</gene>
<accession>A0A1F8C1F3</accession>
<evidence type="ECO:0000313" key="5">
    <source>
        <dbReference type="Proteomes" id="UP000178429"/>
    </source>
</evidence>
<dbReference type="Gene3D" id="3.30.70.2390">
    <property type="match status" value="1"/>
</dbReference>
<feature type="domain" description="LytR/CpsA/Psr regulator C-terminal" evidence="3">
    <location>
        <begin position="124"/>
        <end position="211"/>
    </location>
</feature>
<feature type="region of interest" description="Disordered" evidence="1">
    <location>
        <begin position="96"/>
        <end position="116"/>
    </location>
</feature>
<keyword evidence="2" id="KW-1133">Transmembrane helix</keyword>
<dbReference type="EMBL" id="MGHL01000006">
    <property type="protein sequence ID" value="OGM70082.1"/>
    <property type="molecule type" value="Genomic_DNA"/>
</dbReference>
<evidence type="ECO:0000313" key="4">
    <source>
        <dbReference type="EMBL" id="OGM70082.1"/>
    </source>
</evidence>
<feature type="region of interest" description="Disordered" evidence="1">
    <location>
        <begin position="1"/>
        <end position="53"/>
    </location>
</feature>
<evidence type="ECO:0000256" key="1">
    <source>
        <dbReference type="SAM" id="MobiDB-lite"/>
    </source>
</evidence>
<feature type="compositionally biased region" description="Basic and acidic residues" evidence="1">
    <location>
        <begin position="1"/>
        <end position="17"/>
    </location>
</feature>